<dbReference type="Proteomes" id="UP001208131">
    <property type="component" value="Unassembled WGS sequence"/>
</dbReference>
<evidence type="ECO:0000256" key="1">
    <source>
        <dbReference type="SAM" id="Phobius"/>
    </source>
</evidence>
<comment type="caution">
    <text evidence="2">The sequence shown here is derived from an EMBL/GenBank/DDBJ whole genome shotgun (WGS) entry which is preliminary data.</text>
</comment>
<keyword evidence="1" id="KW-1133">Transmembrane helix</keyword>
<feature type="transmembrane region" description="Helical" evidence="1">
    <location>
        <begin position="15"/>
        <end position="38"/>
    </location>
</feature>
<keyword evidence="3" id="KW-1185">Reference proteome</keyword>
<keyword evidence="1" id="KW-0472">Membrane</keyword>
<accession>A0AAE3LGD9</accession>
<gene>
    <name evidence="2" type="ORF">OCV57_01995</name>
</gene>
<protein>
    <submittedName>
        <fullName evidence="2">Uncharacterized protein</fullName>
    </submittedName>
</protein>
<name>A0AAE3LGD9_9FIRM</name>
<dbReference type="EMBL" id="JAOQJZ010000001">
    <property type="protein sequence ID" value="MCU6704699.1"/>
    <property type="molecule type" value="Genomic_DNA"/>
</dbReference>
<dbReference type="RefSeq" id="WP_267300320.1">
    <property type="nucleotide sequence ID" value="NZ_JAOQJZ010000001.1"/>
</dbReference>
<evidence type="ECO:0000313" key="2">
    <source>
        <dbReference type="EMBL" id="MCU6704699.1"/>
    </source>
</evidence>
<dbReference type="AlphaFoldDB" id="A0AAE3LGD9"/>
<evidence type="ECO:0000313" key="3">
    <source>
        <dbReference type="Proteomes" id="UP001208131"/>
    </source>
</evidence>
<organism evidence="2 3">
    <name type="scientific">Hominimerdicola aceti</name>
    <dbReference type="NCBI Taxonomy" id="2981726"/>
    <lineage>
        <taxon>Bacteria</taxon>
        <taxon>Bacillati</taxon>
        <taxon>Bacillota</taxon>
        <taxon>Clostridia</taxon>
        <taxon>Eubacteriales</taxon>
        <taxon>Oscillospiraceae</taxon>
        <taxon>Hominimerdicola</taxon>
    </lineage>
</organism>
<sequence length="734" mass="78800">MKNTPKRKQRNKPGVVLFTAVAVMLMLSILLTATVSFVSVNRTKTNDNYKSKQAYLTASSTLESFINQIQTDTAPTNDPTAKAQQKKAIDNLKKLASANSGKGTTTNVSYNGSNGKSDNIGTTKITVAQEGTSVANIVVTCETTYLGKTEKVAAHISTQSVTKPAEYTNTIELVGNGGAGYDNLNVIGDMAGINNTTGKVYRFTNNTSIYGSYLMYGSLEVSTQPLIMLKPSLVDEKQGSTVTISENLDVSNEFHINSTMARADGYNYVNIGQKLSTSNHMDVGSSGFDVDLFCCEANIGGNDYTQYGNFYVYKGAGAYNGDATFGAAGQTINGSLYVEGDLNVTKSLKVTGSVYVTGTITGKDKIVCQASNIHEGAVLSKAGRDAKPQIPVSADAYVYYPEDFFMSNDTNVTTISEQYQAFYNGKNTKTFNTFASDPSYWNNVDYTLTELIDLTGTGAKTSVTSRYKLRITSSCTWASDLSFNDFGNGSRILVDVSDTSGDIVIRLQNGLSLDSSWSPTIVVRNRSTIIDATTGDRKYNCYFVSDSGSAITLNGIDSVTGKSKHSGSSTCNYSFSGLKIFDYDTYVRMYNSDTLKNTKGNPGAPQSSFILNPTSVDVAGSYRPSNSSIIFLFAENTTLSATNNSFFQGSFYSPEAMVNIATSGLSGLNVTDSAGGKMTVQCCAVGVVIANSFGNANTAFYVYTKPSTTSVMQNAKGGKDDSAFGYTLDRYDHY</sequence>
<reference evidence="2 3" key="1">
    <citation type="journal article" date="2021" name="ISME Commun">
        <title>Automated analysis of genomic sequences facilitates high-throughput and comprehensive description of bacteria.</title>
        <authorList>
            <person name="Hitch T.C.A."/>
        </authorList>
    </citation>
    <scope>NUCLEOTIDE SEQUENCE [LARGE SCALE GENOMIC DNA]</scope>
    <source>
        <strain evidence="2 3">Sanger_31</strain>
    </source>
</reference>
<keyword evidence="1" id="KW-0812">Transmembrane</keyword>
<proteinExistence type="predicted"/>